<evidence type="ECO:0000313" key="2">
    <source>
        <dbReference type="Proteomes" id="UP000799755"/>
    </source>
</evidence>
<gene>
    <name evidence="1" type="ORF">BDR25DRAFT_346383</name>
</gene>
<reference evidence="1" key="1">
    <citation type="journal article" date="2020" name="Stud. Mycol.">
        <title>101 Dothideomycetes genomes: a test case for predicting lifestyles and emergence of pathogens.</title>
        <authorList>
            <person name="Haridas S."/>
            <person name="Albert R."/>
            <person name="Binder M."/>
            <person name="Bloem J."/>
            <person name="Labutti K."/>
            <person name="Salamov A."/>
            <person name="Andreopoulos B."/>
            <person name="Baker S."/>
            <person name="Barry K."/>
            <person name="Bills G."/>
            <person name="Bluhm B."/>
            <person name="Cannon C."/>
            <person name="Castanera R."/>
            <person name="Culley D."/>
            <person name="Daum C."/>
            <person name="Ezra D."/>
            <person name="Gonzalez J."/>
            <person name="Henrissat B."/>
            <person name="Kuo A."/>
            <person name="Liang C."/>
            <person name="Lipzen A."/>
            <person name="Lutzoni F."/>
            <person name="Magnuson J."/>
            <person name="Mondo S."/>
            <person name="Nolan M."/>
            <person name="Ohm R."/>
            <person name="Pangilinan J."/>
            <person name="Park H.-J."/>
            <person name="Ramirez L."/>
            <person name="Alfaro M."/>
            <person name="Sun H."/>
            <person name="Tritt A."/>
            <person name="Yoshinaga Y."/>
            <person name="Zwiers L.-H."/>
            <person name="Turgeon B."/>
            <person name="Goodwin S."/>
            <person name="Spatafora J."/>
            <person name="Crous P."/>
            <person name="Grigoriev I."/>
        </authorList>
    </citation>
    <scope>NUCLEOTIDE SEQUENCE</scope>
    <source>
        <strain evidence="1">ATCC 200398</strain>
    </source>
</reference>
<proteinExistence type="predicted"/>
<protein>
    <submittedName>
        <fullName evidence="1">FMN-linked oxidoreductase</fullName>
    </submittedName>
</protein>
<keyword evidence="2" id="KW-1185">Reference proteome</keyword>
<dbReference type="Proteomes" id="UP000799755">
    <property type="component" value="Unassembled WGS sequence"/>
</dbReference>
<evidence type="ECO:0000313" key="1">
    <source>
        <dbReference type="EMBL" id="KAF2465099.1"/>
    </source>
</evidence>
<name>A0ACB6QDW3_9PLEO</name>
<organism evidence="1 2">
    <name type="scientific">Lindgomyces ingoldianus</name>
    <dbReference type="NCBI Taxonomy" id="673940"/>
    <lineage>
        <taxon>Eukaryota</taxon>
        <taxon>Fungi</taxon>
        <taxon>Dikarya</taxon>
        <taxon>Ascomycota</taxon>
        <taxon>Pezizomycotina</taxon>
        <taxon>Dothideomycetes</taxon>
        <taxon>Pleosporomycetidae</taxon>
        <taxon>Pleosporales</taxon>
        <taxon>Lindgomycetaceae</taxon>
        <taxon>Lindgomyces</taxon>
    </lineage>
</organism>
<sequence length="415" mass="45795">MPKADSPPGFKPLKDTALFTPLRLGSLSLEHRIVQAPLTRMRGTKESDGVVVPNELNVEYYRQRANKGGFQLTEATDICKYAGGYPGVPGIFTPSQIAGWKKVTDAVHFKRGFIFCQIWHTGRASPASFRGGQQSWSSSGIPMSGNYLDGTSCAENPPRPMTIEEIHATAEEFGAAAKRALEAGFDGVEIHGANGYLLDQFLHDNVNNRTDEYGGSVENRCRFPLEVIQETCKAIGANKVGIRLSPFNYFQDTRDSNPNEHWEYLCGKIASLPEAERPAYVHMVEPRFDEVLDEKAKLDALSAYTCTNRVEAKARAKPKANSLVTFRSILANGGVKFLAAGGFNRDNAAPKIESNDADAVIFGRWFIANPDLPRRLSEGLSLNQYDRSTFYGADPPSKGYVDYPFFEEKLATCSI</sequence>
<comment type="caution">
    <text evidence="1">The sequence shown here is derived from an EMBL/GenBank/DDBJ whole genome shotgun (WGS) entry which is preliminary data.</text>
</comment>
<accession>A0ACB6QDW3</accession>
<dbReference type="EMBL" id="MU003532">
    <property type="protein sequence ID" value="KAF2465099.1"/>
    <property type="molecule type" value="Genomic_DNA"/>
</dbReference>